<feature type="transmembrane region" description="Helical" evidence="1">
    <location>
        <begin position="100"/>
        <end position="117"/>
    </location>
</feature>
<organism evidence="2">
    <name type="scientific">Trypanosoma congolense (strain IL3000)</name>
    <dbReference type="NCBI Taxonomy" id="1068625"/>
    <lineage>
        <taxon>Eukaryota</taxon>
        <taxon>Discoba</taxon>
        <taxon>Euglenozoa</taxon>
        <taxon>Kinetoplastea</taxon>
        <taxon>Metakinetoplastina</taxon>
        <taxon>Trypanosomatida</taxon>
        <taxon>Trypanosomatidae</taxon>
        <taxon>Trypanosoma</taxon>
        <taxon>Nannomonas</taxon>
    </lineage>
</organism>
<evidence type="ECO:0000256" key="1">
    <source>
        <dbReference type="SAM" id="Phobius"/>
    </source>
</evidence>
<keyword evidence="1" id="KW-0812">Transmembrane</keyword>
<dbReference type="VEuPathDB" id="TriTrypDB:TcIL3000_4_3040"/>
<gene>
    <name evidence="2" type="ORF">TCIL3000_4_3040</name>
</gene>
<dbReference type="AlphaFoldDB" id="G0ULF6"/>
<protein>
    <submittedName>
        <fullName evidence="2">Uncharacterized protein TCIL3000_4_3040</fullName>
    </submittedName>
</protein>
<proteinExistence type="predicted"/>
<accession>G0ULF6</accession>
<name>G0ULF6_TRYCI</name>
<keyword evidence="1" id="KW-0472">Membrane</keyword>
<dbReference type="EMBL" id="HE575317">
    <property type="protein sequence ID" value="CCC90211.1"/>
    <property type="molecule type" value="Genomic_DNA"/>
</dbReference>
<keyword evidence="1" id="KW-1133">Transmembrane helix</keyword>
<reference evidence="2" key="1">
    <citation type="journal article" date="2012" name="Proc. Natl. Acad. Sci. U.S.A.">
        <title>Antigenic diversity is generated by distinct evolutionary mechanisms in African trypanosome species.</title>
        <authorList>
            <person name="Jackson A.P."/>
            <person name="Berry A."/>
            <person name="Aslett M."/>
            <person name="Allison H.C."/>
            <person name="Burton P."/>
            <person name="Vavrova-Anderson J."/>
            <person name="Brown R."/>
            <person name="Browne H."/>
            <person name="Corton N."/>
            <person name="Hauser H."/>
            <person name="Gamble J."/>
            <person name="Gilderthorp R."/>
            <person name="Marcello L."/>
            <person name="McQuillan J."/>
            <person name="Otto T.D."/>
            <person name="Quail M.A."/>
            <person name="Sanders M.J."/>
            <person name="van Tonder A."/>
            <person name="Ginger M.L."/>
            <person name="Field M.C."/>
            <person name="Barry J.D."/>
            <person name="Hertz-Fowler C."/>
            <person name="Berriman M."/>
        </authorList>
    </citation>
    <scope>NUCLEOTIDE SEQUENCE</scope>
    <source>
        <strain evidence="2">IL3000</strain>
    </source>
</reference>
<sequence>MKDGKCFWARLCVFFPPFFFKKKQKTKFTLLSHPFSPLCPIHLYCPSGDPSHRSSVGSWRVMCAGADDNIGTVCGAWVCAQYALGARNSKRGKRKNNEKFASLLFSLLSPSLFISHFPSCSMLLFNVITVITLLFLFFILGRSRDLLENKQANKQLGVTEWVVEIYPKRVALRKDM</sequence>
<feature type="transmembrane region" description="Helical" evidence="1">
    <location>
        <begin position="123"/>
        <end position="141"/>
    </location>
</feature>
<evidence type="ECO:0000313" key="2">
    <source>
        <dbReference type="EMBL" id="CCC90211.1"/>
    </source>
</evidence>